<dbReference type="RefSeq" id="WP_194369999.1">
    <property type="nucleotide sequence ID" value="NZ_CP054492.1"/>
</dbReference>
<dbReference type="InterPro" id="IPR055705">
    <property type="entry name" value="DUF7281"/>
</dbReference>
<gene>
    <name evidence="2" type="ORF">HUE88_00410</name>
</gene>
<accession>A0A7S7RN66</accession>
<evidence type="ECO:0000313" key="3">
    <source>
        <dbReference type="Proteomes" id="UP000593994"/>
    </source>
</evidence>
<evidence type="ECO:0000259" key="1">
    <source>
        <dbReference type="Pfam" id="PF23947"/>
    </source>
</evidence>
<evidence type="ECO:0000313" key="2">
    <source>
        <dbReference type="EMBL" id="QOY52196.1"/>
    </source>
</evidence>
<dbReference type="KEGG" id="sbal:HUE88_00410"/>
<keyword evidence="3" id="KW-1185">Reference proteome</keyword>
<dbReference type="EMBL" id="CP054492">
    <property type="protein sequence ID" value="QOY52196.1"/>
    <property type="molecule type" value="Genomic_DNA"/>
</dbReference>
<sequence>MRHLSTLLKLKNEKVLNYSQLPKRLLKELLDDGLIEVKTVSANKKKVIAKDEFFTTYYNIEEIQNADTRAKLIHAHTDSKHKSLPPQDGLYINGNCSIEEVKLPLFSQSAIFLKELPNIDKSTLIIGVENFENLIYFEKQCNYFRNDNILFIFRNKKMLELFEKIENEIIYFGDFDLAGIHIYLNEIFPKNEKIKFFIPENIEQLLEKFGSRKLYASHLSRYTNMSSDNEQISELISLMHKHQKSLEQEYFLL</sequence>
<proteinExistence type="predicted"/>
<dbReference type="Pfam" id="PF23947">
    <property type="entry name" value="DUF7281"/>
    <property type="match status" value="1"/>
</dbReference>
<feature type="domain" description="DUF7281" evidence="1">
    <location>
        <begin position="126"/>
        <end position="252"/>
    </location>
</feature>
<dbReference type="Proteomes" id="UP000593994">
    <property type="component" value="Chromosome"/>
</dbReference>
<name>A0A7S7RN66_9BACT</name>
<protein>
    <recommendedName>
        <fullName evidence="1">DUF7281 domain-containing protein</fullName>
    </recommendedName>
</protein>
<reference evidence="2 3" key="1">
    <citation type="submission" date="2020-05" db="EMBL/GenBank/DDBJ databases">
        <title>Sulfurimonas marisnigri, sp. nov., and Sulfurimonas baltica, sp. nov., manganese oxide reducing chemolithoautotrophs of the class Epsilonproteobacteria isolated from the pelagic redoxclines of the Black and Baltic Seas and emended description of the genus Sulfurimonas.</title>
        <authorList>
            <person name="Henkel J.V."/>
            <person name="Laudan C."/>
            <person name="Werner J."/>
            <person name="Neu T."/>
            <person name="Plewe S."/>
            <person name="Sproer C."/>
            <person name="Bunk B."/>
            <person name="Schulz-Vogt H.N."/>
        </authorList>
    </citation>
    <scope>NUCLEOTIDE SEQUENCE [LARGE SCALE GENOMIC DNA]</scope>
    <source>
        <strain evidence="2 3">GD2</strain>
    </source>
</reference>
<dbReference type="AlphaFoldDB" id="A0A7S7RN66"/>
<organism evidence="2 3">
    <name type="scientific">Candidatus Sulfurimonas baltica</name>
    <dbReference type="NCBI Taxonomy" id="2740404"/>
    <lineage>
        <taxon>Bacteria</taxon>
        <taxon>Pseudomonadati</taxon>
        <taxon>Campylobacterota</taxon>
        <taxon>Epsilonproteobacteria</taxon>
        <taxon>Campylobacterales</taxon>
        <taxon>Sulfurimonadaceae</taxon>
        <taxon>Sulfurimonas</taxon>
    </lineage>
</organism>